<keyword evidence="3" id="KW-1185">Reference proteome</keyword>
<reference evidence="3" key="2">
    <citation type="submission" date="2015-01" db="EMBL/GenBank/DDBJ databases">
        <title>Evolutionary Origins and Diversification of the Mycorrhizal Mutualists.</title>
        <authorList>
            <consortium name="DOE Joint Genome Institute"/>
            <consortium name="Mycorrhizal Genomics Consortium"/>
            <person name="Kohler A."/>
            <person name="Kuo A."/>
            <person name="Nagy L.G."/>
            <person name="Floudas D."/>
            <person name="Copeland A."/>
            <person name="Barry K.W."/>
            <person name="Cichocki N."/>
            <person name="Veneault-Fourrey C."/>
            <person name="LaButti K."/>
            <person name="Lindquist E.A."/>
            <person name="Lipzen A."/>
            <person name="Lundell T."/>
            <person name="Morin E."/>
            <person name="Murat C."/>
            <person name="Riley R."/>
            <person name="Ohm R."/>
            <person name="Sun H."/>
            <person name="Tunlid A."/>
            <person name="Henrissat B."/>
            <person name="Grigoriev I.V."/>
            <person name="Hibbett D.S."/>
            <person name="Martin F."/>
        </authorList>
    </citation>
    <scope>NUCLEOTIDE SEQUENCE [LARGE SCALE GENOMIC DNA]</scope>
    <source>
        <strain evidence="3">ATCC 200175</strain>
    </source>
</reference>
<evidence type="ECO:0000313" key="2">
    <source>
        <dbReference type="EMBL" id="KIJ09559.1"/>
    </source>
</evidence>
<keyword evidence="1" id="KW-0472">Membrane</keyword>
<organism evidence="2 3">
    <name type="scientific">Paxillus involutus ATCC 200175</name>
    <dbReference type="NCBI Taxonomy" id="664439"/>
    <lineage>
        <taxon>Eukaryota</taxon>
        <taxon>Fungi</taxon>
        <taxon>Dikarya</taxon>
        <taxon>Basidiomycota</taxon>
        <taxon>Agaricomycotina</taxon>
        <taxon>Agaricomycetes</taxon>
        <taxon>Agaricomycetidae</taxon>
        <taxon>Boletales</taxon>
        <taxon>Paxilineae</taxon>
        <taxon>Paxillaceae</taxon>
        <taxon>Paxillus</taxon>
    </lineage>
</organism>
<evidence type="ECO:0000256" key="1">
    <source>
        <dbReference type="SAM" id="Phobius"/>
    </source>
</evidence>
<sequence>MEITAKEAAIVAIIVETILYGKPFRANSRVERYDDASFRSGLLIFLFGVTVWALTHQRTSTKISRLMLGAACLLFLLGTMHIVVDANHFWHGFITSGDPDAFFQDVTKNTFKNALNLIETLVGDAIIIYRGYLLWQRIEFTIIPIIGWMGIMVTGSHSVWSISHLSPTNSSIIFLRQTPRWVISFYSIALATNLIATGLLIVKLWITQRDEAGLQRTSTNKSVVHPVLVIVMECGAVYSLSLITMLSAYLLASNSAYIVIDMIGQIIPITFYVIIVRAAMLRFERDGRPLSTSMAPRGHQISTPRSTRVRISRIATVDSDLHDPSESSHCVDVWDGCIPDIKSELPIITGTV</sequence>
<reference evidence="2 3" key="1">
    <citation type="submission" date="2014-06" db="EMBL/GenBank/DDBJ databases">
        <authorList>
            <consortium name="DOE Joint Genome Institute"/>
            <person name="Kuo A."/>
            <person name="Kohler A."/>
            <person name="Nagy L.G."/>
            <person name="Floudas D."/>
            <person name="Copeland A."/>
            <person name="Barry K.W."/>
            <person name="Cichocki N."/>
            <person name="Veneault-Fourrey C."/>
            <person name="LaButti K."/>
            <person name="Lindquist E.A."/>
            <person name="Lipzen A."/>
            <person name="Lundell T."/>
            <person name="Morin E."/>
            <person name="Murat C."/>
            <person name="Sun H."/>
            <person name="Tunlid A."/>
            <person name="Henrissat B."/>
            <person name="Grigoriev I.V."/>
            <person name="Hibbett D.S."/>
            <person name="Martin F."/>
            <person name="Nordberg H.P."/>
            <person name="Cantor M.N."/>
            <person name="Hua S.X."/>
        </authorList>
    </citation>
    <scope>NUCLEOTIDE SEQUENCE [LARGE SCALE GENOMIC DNA]</scope>
    <source>
        <strain evidence="2 3">ATCC 200175</strain>
    </source>
</reference>
<dbReference type="AlphaFoldDB" id="A0A0C9SQD7"/>
<feature type="transmembrane region" description="Helical" evidence="1">
    <location>
        <begin position="36"/>
        <end position="54"/>
    </location>
</feature>
<keyword evidence="1" id="KW-1133">Transmembrane helix</keyword>
<protein>
    <submittedName>
        <fullName evidence="2">Uncharacterized protein</fullName>
    </submittedName>
</protein>
<feature type="transmembrane region" description="Helical" evidence="1">
    <location>
        <begin position="256"/>
        <end position="275"/>
    </location>
</feature>
<dbReference type="HOGENOM" id="CLU_044614_3_3_1"/>
<dbReference type="Proteomes" id="UP000053647">
    <property type="component" value="Unassembled WGS sequence"/>
</dbReference>
<accession>A0A0C9SQD7</accession>
<proteinExistence type="predicted"/>
<evidence type="ECO:0000313" key="3">
    <source>
        <dbReference type="Proteomes" id="UP000053647"/>
    </source>
</evidence>
<keyword evidence="1" id="KW-0812">Transmembrane</keyword>
<dbReference type="EMBL" id="KN819451">
    <property type="protein sequence ID" value="KIJ09559.1"/>
    <property type="molecule type" value="Genomic_DNA"/>
</dbReference>
<feature type="transmembrane region" description="Helical" evidence="1">
    <location>
        <begin position="66"/>
        <end position="84"/>
    </location>
</feature>
<gene>
    <name evidence="2" type="ORF">PAXINDRAFT_102224</name>
</gene>
<feature type="transmembrane region" description="Helical" evidence="1">
    <location>
        <begin position="227"/>
        <end position="250"/>
    </location>
</feature>
<feature type="transmembrane region" description="Helical" evidence="1">
    <location>
        <begin position="183"/>
        <end position="206"/>
    </location>
</feature>
<dbReference type="OrthoDB" id="3357408at2759"/>
<name>A0A0C9SQD7_PAXIN</name>
<feature type="transmembrane region" description="Helical" evidence="1">
    <location>
        <begin position="142"/>
        <end position="163"/>
    </location>
</feature>